<proteinExistence type="predicted"/>
<name>A0A2T0RQ08_9RHOB</name>
<protein>
    <submittedName>
        <fullName evidence="1">Uncharacterized protein</fullName>
    </submittedName>
</protein>
<dbReference type="AlphaFoldDB" id="A0A2T0RQ08"/>
<dbReference type="EMBL" id="PVTD01000005">
    <property type="protein sequence ID" value="PRY23173.1"/>
    <property type="molecule type" value="Genomic_DNA"/>
</dbReference>
<dbReference type="Proteomes" id="UP000239480">
    <property type="component" value="Unassembled WGS sequence"/>
</dbReference>
<reference evidence="1 2" key="1">
    <citation type="submission" date="2018-03" db="EMBL/GenBank/DDBJ databases">
        <title>Genomic Encyclopedia of Archaeal and Bacterial Type Strains, Phase II (KMG-II): from individual species to whole genera.</title>
        <authorList>
            <person name="Goeker M."/>
        </authorList>
    </citation>
    <scope>NUCLEOTIDE SEQUENCE [LARGE SCALE GENOMIC DNA]</scope>
    <source>
        <strain evidence="1 2">DSM 29328</strain>
    </source>
</reference>
<sequence>MGLVFEGVFPKHSEVKTIYLRKNISIGNVNPNAGGIAIPSEKLLFLVNVDPQRECSVAINSRRCVNTSWTPTNSRKIIRCSLVGFQSLIQQSVEQYFESSIGHAVTHTEDFSIIDIVVEQSTKEIQVYICVL</sequence>
<gene>
    <name evidence="1" type="ORF">CLV78_105227</name>
</gene>
<evidence type="ECO:0000313" key="1">
    <source>
        <dbReference type="EMBL" id="PRY23173.1"/>
    </source>
</evidence>
<evidence type="ECO:0000313" key="2">
    <source>
        <dbReference type="Proteomes" id="UP000239480"/>
    </source>
</evidence>
<comment type="caution">
    <text evidence="1">The sequence shown here is derived from an EMBL/GenBank/DDBJ whole genome shotgun (WGS) entry which is preliminary data.</text>
</comment>
<keyword evidence="2" id="KW-1185">Reference proteome</keyword>
<accession>A0A2T0RQ08</accession>
<organism evidence="1 2">
    <name type="scientific">Aliiruegeria haliotis</name>
    <dbReference type="NCBI Taxonomy" id="1280846"/>
    <lineage>
        <taxon>Bacteria</taxon>
        <taxon>Pseudomonadati</taxon>
        <taxon>Pseudomonadota</taxon>
        <taxon>Alphaproteobacteria</taxon>
        <taxon>Rhodobacterales</taxon>
        <taxon>Roseobacteraceae</taxon>
        <taxon>Aliiruegeria</taxon>
    </lineage>
</organism>